<keyword evidence="14" id="KW-0547">Nucleotide-binding</keyword>
<feature type="transmembrane region" description="Helical" evidence="11">
    <location>
        <begin position="125"/>
        <end position="146"/>
    </location>
</feature>
<accession>A0ABW2C7G9</accession>
<dbReference type="SMART" id="SM00304">
    <property type="entry name" value="HAMP"/>
    <property type="match status" value="1"/>
</dbReference>
<dbReference type="Gene3D" id="1.10.287.130">
    <property type="match status" value="1"/>
</dbReference>
<dbReference type="InterPro" id="IPR036890">
    <property type="entry name" value="HATPase_C_sf"/>
</dbReference>
<evidence type="ECO:0000313" key="15">
    <source>
        <dbReference type="Proteomes" id="UP001596337"/>
    </source>
</evidence>
<dbReference type="SUPFAM" id="SSF55874">
    <property type="entry name" value="ATPase domain of HSP90 chaperone/DNA topoisomerase II/histidine kinase"/>
    <property type="match status" value="1"/>
</dbReference>
<dbReference type="Gene3D" id="3.30.565.10">
    <property type="entry name" value="Histidine kinase-like ATPase, C-terminal domain"/>
    <property type="match status" value="1"/>
</dbReference>
<evidence type="ECO:0000256" key="2">
    <source>
        <dbReference type="ARBA" id="ARBA00004236"/>
    </source>
</evidence>
<feature type="domain" description="HAMP" evidence="13">
    <location>
        <begin position="149"/>
        <end position="201"/>
    </location>
</feature>
<dbReference type="EC" id="2.7.13.3" evidence="3"/>
<keyword evidence="7" id="KW-0418">Kinase</keyword>
<dbReference type="InterPro" id="IPR050428">
    <property type="entry name" value="TCS_sensor_his_kinase"/>
</dbReference>
<dbReference type="Pfam" id="PF02518">
    <property type="entry name" value="HATPase_c"/>
    <property type="match status" value="1"/>
</dbReference>
<dbReference type="GO" id="GO:0005524">
    <property type="term" value="F:ATP binding"/>
    <property type="evidence" value="ECO:0007669"/>
    <property type="project" value="UniProtKB-KW"/>
</dbReference>
<keyword evidence="14" id="KW-0067">ATP-binding</keyword>
<comment type="catalytic activity">
    <reaction evidence="1">
        <text>ATP + protein L-histidine = ADP + protein N-phospho-L-histidine.</text>
        <dbReference type="EC" id="2.7.13.3"/>
    </reaction>
</comment>
<dbReference type="PANTHER" id="PTHR45436">
    <property type="entry name" value="SENSOR HISTIDINE KINASE YKOH"/>
    <property type="match status" value="1"/>
</dbReference>
<sequence>MHRRILLAILLAVAVTGAALGIPLGVTASLLVSSLASEDLKDRAQQIVKQLDSDIAAGEGIDTDRVDLAIPPGGYLVVRGPGGRVYREGVKPEGGRLTEEANLAGTGEVQLSVPSEPLRERQTQVTVAVLLLAVLSVGTGMVVATVTARRLARPLREISSRAARLGAGDFRPDTNRYNMRELDMVADALDTSAEALSALIRRERQFVGDVSHQLRSRLTAIQLRLDPLTTHSDPEVAEDSLAAQEQADQLAAVLDELLAAARAAREAGAEPVDLSAVLKTIAIEWRQIFNAEGRTLRLRIAKGLIARVTPARLREVVGVLLDNARKHGAGTVTMAARGGDTDGTVVVTVSDHGDGVPDALAPHIFDRGVSGAGSTGVGLALARALVEADGGRLELSVQRPAMFSVFLLVPRSTDLSSVRLSTAGSPR</sequence>
<evidence type="ECO:0000256" key="6">
    <source>
        <dbReference type="ARBA" id="ARBA00022692"/>
    </source>
</evidence>
<evidence type="ECO:0000259" key="12">
    <source>
        <dbReference type="PROSITE" id="PS50109"/>
    </source>
</evidence>
<organism evidence="14 15">
    <name type="scientific">Haloechinothrix salitolerans</name>
    <dbReference type="NCBI Taxonomy" id="926830"/>
    <lineage>
        <taxon>Bacteria</taxon>
        <taxon>Bacillati</taxon>
        <taxon>Actinomycetota</taxon>
        <taxon>Actinomycetes</taxon>
        <taxon>Pseudonocardiales</taxon>
        <taxon>Pseudonocardiaceae</taxon>
        <taxon>Haloechinothrix</taxon>
    </lineage>
</organism>
<dbReference type="SUPFAM" id="SSF47384">
    <property type="entry name" value="Homodimeric domain of signal transducing histidine kinase"/>
    <property type="match status" value="1"/>
</dbReference>
<evidence type="ECO:0000259" key="13">
    <source>
        <dbReference type="PROSITE" id="PS50885"/>
    </source>
</evidence>
<keyword evidence="9" id="KW-0902">Two-component regulatory system</keyword>
<reference evidence="15" key="1">
    <citation type="journal article" date="2019" name="Int. J. Syst. Evol. Microbiol.">
        <title>The Global Catalogue of Microorganisms (GCM) 10K type strain sequencing project: providing services to taxonomists for standard genome sequencing and annotation.</title>
        <authorList>
            <consortium name="The Broad Institute Genomics Platform"/>
            <consortium name="The Broad Institute Genome Sequencing Center for Infectious Disease"/>
            <person name="Wu L."/>
            <person name="Ma J."/>
        </authorList>
    </citation>
    <scope>NUCLEOTIDE SEQUENCE [LARGE SCALE GENOMIC DNA]</scope>
    <source>
        <strain evidence="15">KCTC 32255</strain>
    </source>
</reference>
<dbReference type="PANTHER" id="PTHR45436:SF5">
    <property type="entry name" value="SENSOR HISTIDINE KINASE TRCS"/>
    <property type="match status" value="1"/>
</dbReference>
<dbReference type="SMART" id="SM00388">
    <property type="entry name" value="HisKA"/>
    <property type="match status" value="1"/>
</dbReference>
<evidence type="ECO:0000256" key="7">
    <source>
        <dbReference type="ARBA" id="ARBA00022777"/>
    </source>
</evidence>
<dbReference type="Gene3D" id="6.10.340.10">
    <property type="match status" value="1"/>
</dbReference>
<keyword evidence="5" id="KW-0808">Transferase</keyword>
<comment type="caution">
    <text evidence="14">The sequence shown here is derived from an EMBL/GenBank/DDBJ whole genome shotgun (WGS) entry which is preliminary data.</text>
</comment>
<dbReference type="SMART" id="SM00387">
    <property type="entry name" value="HATPase_c"/>
    <property type="match status" value="1"/>
</dbReference>
<proteinExistence type="predicted"/>
<dbReference type="InterPro" id="IPR003660">
    <property type="entry name" value="HAMP_dom"/>
</dbReference>
<dbReference type="Pfam" id="PF18092">
    <property type="entry name" value="DraK_HK_N"/>
    <property type="match status" value="1"/>
</dbReference>
<keyword evidence="6 11" id="KW-0812">Transmembrane</keyword>
<dbReference type="Pfam" id="PF00672">
    <property type="entry name" value="HAMP"/>
    <property type="match status" value="1"/>
</dbReference>
<evidence type="ECO:0000256" key="3">
    <source>
        <dbReference type="ARBA" id="ARBA00012438"/>
    </source>
</evidence>
<keyword evidence="15" id="KW-1185">Reference proteome</keyword>
<dbReference type="PROSITE" id="PS50885">
    <property type="entry name" value="HAMP"/>
    <property type="match status" value="1"/>
</dbReference>
<evidence type="ECO:0000256" key="5">
    <source>
        <dbReference type="ARBA" id="ARBA00022679"/>
    </source>
</evidence>
<dbReference type="InterPro" id="IPR003594">
    <property type="entry name" value="HATPase_dom"/>
</dbReference>
<keyword evidence="10 11" id="KW-0472">Membrane</keyword>
<dbReference type="InterPro" id="IPR004358">
    <property type="entry name" value="Sig_transdc_His_kin-like_C"/>
</dbReference>
<dbReference type="InterPro" id="IPR005467">
    <property type="entry name" value="His_kinase_dom"/>
</dbReference>
<dbReference type="RefSeq" id="WP_345406230.1">
    <property type="nucleotide sequence ID" value="NZ_BAABLA010000122.1"/>
</dbReference>
<evidence type="ECO:0000256" key="9">
    <source>
        <dbReference type="ARBA" id="ARBA00023012"/>
    </source>
</evidence>
<dbReference type="CDD" id="cd00082">
    <property type="entry name" value="HisKA"/>
    <property type="match status" value="1"/>
</dbReference>
<dbReference type="EMBL" id="JBHSXX010000001">
    <property type="protein sequence ID" value="MFC6871123.1"/>
    <property type="molecule type" value="Genomic_DNA"/>
</dbReference>
<name>A0ABW2C7G9_9PSEU</name>
<evidence type="ECO:0000256" key="4">
    <source>
        <dbReference type="ARBA" id="ARBA00022553"/>
    </source>
</evidence>
<comment type="subcellular location">
    <subcellularLocation>
        <location evidence="2">Cell membrane</location>
    </subcellularLocation>
</comment>
<evidence type="ECO:0000256" key="8">
    <source>
        <dbReference type="ARBA" id="ARBA00022989"/>
    </source>
</evidence>
<evidence type="ECO:0000256" key="10">
    <source>
        <dbReference type="ARBA" id="ARBA00023136"/>
    </source>
</evidence>
<dbReference type="PROSITE" id="PS50109">
    <property type="entry name" value="HIS_KIN"/>
    <property type="match status" value="1"/>
</dbReference>
<dbReference type="InterPro" id="IPR036097">
    <property type="entry name" value="HisK_dim/P_sf"/>
</dbReference>
<evidence type="ECO:0000256" key="1">
    <source>
        <dbReference type="ARBA" id="ARBA00000085"/>
    </source>
</evidence>
<protein>
    <recommendedName>
        <fullName evidence="3">histidine kinase</fullName>
        <ecNumber evidence="3">2.7.13.3</ecNumber>
    </recommendedName>
</protein>
<evidence type="ECO:0000313" key="14">
    <source>
        <dbReference type="EMBL" id="MFC6871123.1"/>
    </source>
</evidence>
<evidence type="ECO:0000256" key="11">
    <source>
        <dbReference type="SAM" id="Phobius"/>
    </source>
</evidence>
<feature type="domain" description="Histidine kinase" evidence="12">
    <location>
        <begin position="209"/>
        <end position="413"/>
    </location>
</feature>
<dbReference type="InterPro" id="IPR003661">
    <property type="entry name" value="HisK_dim/P_dom"/>
</dbReference>
<dbReference type="PRINTS" id="PR00344">
    <property type="entry name" value="BCTRLSENSOR"/>
</dbReference>
<keyword evidence="4" id="KW-0597">Phosphoprotein</keyword>
<dbReference type="InterPro" id="IPR040868">
    <property type="entry name" value="DraK_HK_N"/>
</dbReference>
<keyword evidence="8 11" id="KW-1133">Transmembrane helix</keyword>
<gene>
    <name evidence="14" type="ORF">ACFQGD_28775</name>
</gene>
<dbReference type="Proteomes" id="UP001596337">
    <property type="component" value="Unassembled WGS sequence"/>
</dbReference>